<accession>A0AA88GQ79</accession>
<feature type="compositionally biased region" description="Low complexity" evidence="1">
    <location>
        <begin position="170"/>
        <end position="187"/>
    </location>
</feature>
<dbReference type="SUPFAM" id="SSF48097">
    <property type="entry name" value="Regulator of G-protein signaling, RGS"/>
    <property type="match status" value="1"/>
</dbReference>
<dbReference type="InterPro" id="IPR036305">
    <property type="entry name" value="RGS_sf"/>
</dbReference>
<dbReference type="RefSeq" id="XP_044547847.1">
    <property type="nucleotide sequence ID" value="XM_044695113.1"/>
</dbReference>
<dbReference type="Gene3D" id="1.10.167.10">
    <property type="entry name" value="Regulator of G-protein Signalling 4, domain 2"/>
    <property type="match status" value="1"/>
</dbReference>
<dbReference type="GeneID" id="68097825"/>
<protein>
    <recommendedName>
        <fullName evidence="2">RGS domain-containing protein</fullName>
    </recommendedName>
</protein>
<gene>
    <name evidence="3" type="ORF">C9374_005370</name>
</gene>
<dbReference type="EMBL" id="PYSW02000024">
    <property type="protein sequence ID" value="KAG2382168.1"/>
    <property type="molecule type" value="Genomic_DNA"/>
</dbReference>
<evidence type="ECO:0000259" key="2">
    <source>
        <dbReference type="PROSITE" id="PS50132"/>
    </source>
</evidence>
<dbReference type="PROSITE" id="PS50132">
    <property type="entry name" value="RGS"/>
    <property type="match status" value="1"/>
</dbReference>
<feature type="region of interest" description="Disordered" evidence="1">
    <location>
        <begin position="165"/>
        <end position="187"/>
    </location>
</feature>
<dbReference type="SMART" id="SM00315">
    <property type="entry name" value="RGS"/>
    <property type="match status" value="1"/>
</dbReference>
<dbReference type="InterPro" id="IPR044926">
    <property type="entry name" value="RGS_subdomain_2"/>
</dbReference>
<evidence type="ECO:0000313" key="3">
    <source>
        <dbReference type="EMBL" id="KAG2382168.1"/>
    </source>
</evidence>
<evidence type="ECO:0000256" key="1">
    <source>
        <dbReference type="SAM" id="MobiDB-lite"/>
    </source>
</evidence>
<feature type="domain" description="RGS" evidence="2">
    <location>
        <begin position="50"/>
        <end position="268"/>
    </location>
</feature>
<name>A0AA88GQ79_NAELO</name>
<sequence length="611" mass="70788">MMNDLKQPCSSPTNRYSASSSRRKFSLPLFRTKQECEQEALEFASNFMIIFEEMMNNEVARAEFKHFLKEEAHNEEPINFLDDLEIYSKEFKKTNDCFLQDDVQTSSSTFKRVTKLYNQAHKIIEKYIAFQGHSELNLGHSQNSTLREWSKIEYLMQLITSTQEEVSVDTTGSPPSSPKSPTSPLSPTNLFFSNFPTVTSYGAQARREQTHSKPNPKRILYNRDLVRQMMELLDAKQLFESCKVNVNLDLKLDQFPRFTRSKCCHLFLFFNGESFARTIAVDISKGRNVDVRFRPKDFETQLVTDKDIYFAFSMCEDDLHWELVYDSKQIKLFHSKANFLFGKDPSSMHLSKSVMTLPFPVEQIWNAFCHQDFRFKLHDRLLPGSCSLEYIPPVKSTDTDPQKGLVIEEREDLYNSDAPPLGIALGFLGIDAKLPLVKKRVCSISQTCIYDPHAQCYVNVGHSTSPLSHSQQYQDFAREKVVMDLLFCHMFFRVNMNTTRFVQVYYLDHKLPQALSQSIITKQSKTMFENFESTIQQSRCCQSSCQNHVTPSPSLDVFKIQKALDDNSRLYPNRSWFKEYESRKKQTIPPSTDDSVAFPRVHTSGRKSSYL</sequence>
<organism evidence="3 4">
    <name type="scientific">Naegleria lovaniensis</name>
    <name type="common">Amoeba</name>
    <dbReference type="NCBI Taxonomy" id="51637"/>
    <lineage>
        <taxon>Eukaryota</taxon>
        <taxon>Discoba</taxon>
        <taxon>Heterolobosea</taxon>
        <taxon>Tetramitia</taxon>
        <taxon>Eutetramitia</taxon>
        <taxon>Vahlkampfiidae</taxon>
        <taxon>Naegleria</taxon>
    </lineage>
</organism>
<feature type="region of interest" description="Disordered" evidence="1">
    <location>
        <begin position="582"/>
        <end position="611"/>
    </location>
</feature>
<proteinExistence type="predicted"/>
<dbReference type="Proteomes" id="UP000816034">
    <property type="component" value="Unassembled WGS sequence"/>
</dbReference>
<dbReference type="AlphaFoldDB" id="A0AA88GQ79"/>
<reference evidence="3 4" key="1">
    <citation type="journal article" date="2018" name="BMC Genomics">
        <title>The genome of Naegleria lovaniensis, the basis for a comparative approach to unravel pathogenicity factors of the human pathogenic amoeba N. fowleri.</title>
        <authorList>
            <person name="Liechti N."/>
            <person name="Schurch N."/>
            <person name="Bruggmann R."/>
            <person name="Wittwer M."/>
        </authorList>
    </citation>
    <scope>NUCLEOTIDE SEQUENCE [LARGE SCALE GENOMIC DNA]</scope>
    <source>
        <strain evidence="3 4">ATCC 30569</strain>
    </source>
</reference>
<comment type="caution">
    <text evidence="3">The sequence shown here is derived from an EMBL/GenBank/DDBJ whole genome shotgun (WGS) entry which is preliminary data.</text>
</comment>
<keyword evidence="4" id="KW-1185">Reference proteome</keyword>
<dbReference type="SUPFAM" id="SSF55961">
    <property type="entry name" value="Bet v1-like"/>
    <property type="match status" value="1"/>
</dbReference>
<dbReference type="Gene3D" id="3.30.530.20">
    <property type="match status" value="1"/>
</dbReference>
<evidence type="ECO:0000313" key="4">
    <source>
        <dbReference type="Proteomes" id="UP000816034"/>
    </source>
</evidence>
<dbReference type="Pfam" id="PF00615">
    <property type="entry name" value="RGS"/>
    <property type="match status" value="1"/>
</dbReference>
<dbReference type="InterPro" id="IPR016137">
    <property type="entry name" value="RGS"/>
</dbReference>
<dbReference type="InterPro" id="IPR023393">
    <property type="entry name" value="START-like_dom_sf"/>
</dbReference>